<gene>
    <name evidence="9" type="ORF">CVT23_21125</name>
</gene>
<keyword evidence="10" id="KW-1185">Reference proteome</keyword>
<keyword evidence="4 7" id="KW-0812">Transmembrane</keyword>
<evidence type="ECO:0000256" key="4">
    <source>
        <dbReference type="ARBA" id="ARBA00022692"/>
    </source>
</evidence>
<proteinExistence type="inferred from homology"/>
<evidence type="ECO:0000256" key="2">
    <source>
        <dbReference type="ARBA" id="ARBA00005811"/>
    </source>
</evidence>
<dbReference type="GO" id="GO:0022857">
    <property type="term" value="F:transmembrane transporter activity"/>
    <property type="evidence" value="ECO:0007669"/>
    <property type="project" value="InterPro"/>
</dbReference>
<organism evidence="9 10">
    <name type="scientific">Minwuia thermotolerans</name>
    <dbReference type="NCBI Taxonomy" id="2056226"/>
    <lineage>
        <taxon>Bacteria</taxon>
        <taxon>Pseudomonadati</taxon>
        <taxon>Pseudomonadota</taxon>
        <taxon>Alphaproteobacteria</taxon>
        <taxon>Minwuiales</taxon>
        <taxon>Minwuiaceae</taxon>
        <taxon>Minwuia</taxon>
    </lineage>
</organism>
<evidence type="ECO:0000313" key="9">
    <source>
        <dbReference type="EMBL" id="PJK27430.1"/>
    </source>
</evidence>
<evidence type="ECO:0000256" key="5">
    <source>
        <dbReference type="ARBA" id="ARBA00022989"/>
    </source>
</evidence>
<name>A0A2M9FVC9_9PROT</name>
<keyword evidence="6 8" id="KW-0472">Membrane</keyword>
<dbReference type="PANTHER" id="PTHR30558">
    <property type="entry name" value="EXBD MEMBRANE COMPONENT OF PMF-DRIVEN MACROMOLECULE IMPORT SYSTEM"/>
    <property type="match status" value="1"/>
</dbReference>
<dbReference type="GO" id="GO:0015031">
    <property type="term" value="P:protein transport"/>
    <property type="evidence" value="ECO:0007669"/>
    <property type="project" value="UniProtKB-KW"/>
</dbReference>
<comment type="subcellular location">
    <subcellularLocation>
        <location evidence="1">Cell membrane</location>
        <topology evidence="1">Single-pass membrane protein</topology>
    </subcellularLocation>
    <subcellularLocation>
        <location evidence="7">Cell membrane</location>
        <topology evidence="7">Single-pass type II membrane protein</topology>
    </subcellularLocation>
</comment>
<protein>
    <submittedName>
        <fullName evidence="9">Biopolymer transporter ExbD</fullName>
    </submittedName>
</protein>
<keyword evidence="7" id="KW-0653">Protein transport</keyword>
<dbReference type="Pfam" id="PF02472">
    <property type="entry name" value="ExbD"/>
    <property type="match status" value="1"/>
</dbReference>
<dbReference type="AlphaFoldDB" id="A0A2M9FVC9"/>
<feature type="transmembrane region" description="Helical" evidence="8">
    <location>
        <begin position="28"/>
        <end position="46"/>
    </location>
</feature>
<evidence type="ECO:0000256" key="7">
    <source>
        <dbReference type="RuleBase" id="RU003879"/>
    </source>
</evidence>
<evidence type="ECO:0000256" key="8">
    <source>
        <dbReference type="SAM" id="Phobius"/>
    </source>
</evidence>
<keyword evidence="3" id="KW-1003">Cell membrane</keyword>
<keyword evidence="5 8" id="KW-1133">Transmembrane helix</keyword>
<evidence type="ECO:0000313" key="10">
    <source>
        <dbReference type="Proteomes" id="UP000229498"/>
    </source>
</evidence>
<dbReference type="Proteomes" id="UP000229498">
    <property type="component" value="Unassembled WGS sequence"/>
</dbReference>
<dbReference type="OrthoDB" id="5456447at2"/>
<accession>A0A2M9FVC9</accession>
<sequence length="142" mass="15006">MPAKATAPPSLTAAISGRRRPLISLTPLIDVVFILLVFFMLASSFLDWRAIDLTPPARAGAGTPLEGAMLVDVRPDGLRLSGERLDLETLAGRVEARLAKMPDQSVIVRPAAGVSLQDTIRVLDRLAVAGAANLSLNRAGGR</sequence>
<evidence type="ECO:0000256" key="1">
    <source>
        <dbReference type="ARBA" id="ARBA00004162"/>
    </source>
</evidence>
<evidence type="ECO:0000256" key="3">
    <source>
        <dbReference type="ARBA" id="ARBA00022475"/>
    </source>
</evidence>
<dbReference type="RefSeq" id="WP_109795143.1">
    <property type="nucleotide sequence ID" value="NZ_PHIG01000063.1"/>
</dbReference>
<evidence type="ECO:0000256" key="6">
    <source>
        <dbReference type="ARBA" id="ARBA00023136"/>
    </source>
</evidence>
<dbReference type="InterPro" id="IPR003400">
    <property type="entry name" value="ExbD"/>
</dbReference>
<comment type="caution">
    <text evidence="9">The sequence shown here is derived from an EMBL/GenBank/DDBJ whole genome shotgun (WGS) entry which is preliminary data.</text>
</comment>
<dbReference type="GO" id="GO:0005886">
    <property type="term" value="C:plasma membrane"/>
    <property type="evidence" value="ECO:0007669"/>
    <property type="project" value="UniProtKB-SubCell"/>
</dbReference>
<comment type="similarity">
    <text evidence="2 7">Belongs to the ExbD/TolR family.</text>
</comment>
<dbReference type="Gene3D" id="3.30.420.270">
    <property type="match status" value="1"/>
</dbReference>
<reference evidence="9 10" key="1">
    <citation type="submission" date="2017-11" db="EMBL/GenBank/DDBJ databases">
        <title>Draft genome sequence of Rhizobiales bacterium SY3-13.</title>
        <authorList>
            <person name="Sun C."/>
        </authorList>
    </citation>
    <scope>NUCLEOTIDE SEQUENCE [LARGE SCALE GENOMIC DNA]</scope>
    <source>
        <strain evidence="9 10">SY3-13</strain>
    </source>
</reference>
<dbReference type="EMBL" id="PHIG01000063">
    <property type="protein sequence ID" value="PJK27430.1"/>
    <property type="molecule type" value="Genomic_DNA"/>
</dbReference>
<keyword evidence="7" id="KW-0813">Transport</keyword>